<dbReference type="PANTHER" id="PTHR11406">
    <property type="entry name" value="PHOSPHOGLYCERATE KINASE"/>
    <property type="match status" value="1"/>
</dbReference>
<keyword evidence="10 13" id="KW-0418">Kinase</keyword>
<feature type="binding site" evidence="13">
    <location>
        <position position="151"/>
    </location>
    <ligand>
        <name>substrate</name>
    </ligand>
</feature>
<keyword evidence="9 13" id="KW-0547">Nucleotide-binding</keyword>
<feature type="binding site" evidence="14">
    <location>
        <position position="36"/>
    </location>
    <ligand>
        <name>(2R)-3-phosphoglycerate</name>
        <dbReference type="ChEBI" id="CHEBI:58272"/>
    </ligand>
</feature>
<dbReference type="GO" id="GO:0006096">
    <property type="term" value="P:glycolytic process"/>
    <property type="evidence" value="ECO:0007669"/>
    <property type="project" value="UniProtKB-UniRule"/>
</dbReference>
<evidence type="ECO:0000256" key="4">
    <source>
        <dbReference type="ARBA" id="ARBA00011245"/>
    </source>
</evidence>
<comment type="caution">
    <text evidence="13">Lacks conserved residue(s) required for the propagation of feature annotation.</text>
</comment>
<dbReference type="EMBL" id="FQVB01000013">
    <property type="protein sequence ID" value="SHF24814.1"/>
    <property type="molecule type" value="Genomic_DNA"/>
</dbReference>
<feature type="binding site" evidence="13 14">
    <location>
        <begin position="59"/>
        <end position="62"/>
    </location>
    <ligand>
        <name>substrate</name>
    </ligand>
</feature>
<dbReference type="PRINTS" id="PR00477">
    <property type="entry name" value="PHGLYCKINASE"/>
</dbReference>
<dbReference type="Pfam" id="PF00162">
    <property type="entry name" value="PGK"/>
    <property type="match status" value="1"/>
</dbReference>
<feature type="binding site" evidence="13 15">
    <location>
        <position position="202"/>
    </location>
    <ligand>
        <name>ATP</name>
        <dbReference type="ChEBI" id="CHEBI:30616"/>
    </ligand>
</feature>
<evidence type="ECO:0000256" key="3">
    <source>
        <dbReference type="ARBA" id="ARBA00008982"/>
    </source>
</evidence>
<dbReference type="SUPFAM" id="SSF53748">
    <property type="entry name" value="Phosphoglycerate kinase"/>
    <property type="match status" value="1"/>
</dbReference>
<dbReference type="PANTHER" id="PTHR11406:SF23">
    <property type="entry name" value="PHOSPHOGLYCERATE KINASE 1, CHLOROPLASTIC-RELATED"/>
    <property type="match status" value="1"/>
</dbReference>
<protein>
    <recommendedName>
        <fullName evidence="6 13">Phosphoglycerate kinase</fullName>
        <ecNumber evidence="5 13">2.7.2.3</ecNumber>
    </recommendedName>
</protein>
<evidence type="ECO:0000256" key="6">
    <source>
        <dbReference type="ARBA" id="ARBA00016471"/>
    </source>
</evidence>
<evidence type="ECO:0000256" key="16">
    <source>
        <dbReference type="RuleBase" id="RU000532"/>
    </source>
</evidence>
<evidence type="ECO:0000256" key="13">
    <source>
        <dbReference type="HAMAP-Rule" id="MF_00145"/>
    </source>
</evidence>
<accession>A0A1M5A3L6</accession>
<dbReference type="GO" id="GO:0004618">
    <property type="term" value="F:phosphoglycerate kinase activity"/>
    <property type="evidence" value="ECO:0007669"/>
    <property type="project" value="UniProtKB-UniRule"/>
</dbReference>
<keyword evidence="7 13" id="KW-0963">Cytoplasm</keyword>
<dbReference type="InterPro" id="IPR015911">
    <property type="entry name" value="Phosphoglycerate_kinase_CS"/>
</dbReference>
<feature type="binding site" evidence="14">
    <location>
        <position position="151"/>
    </location>
    <ligand>
        <name>(2R)-3-phosphoglycerate</name>
        <dbReference type="ChEBI" id="CHEBI:58272"/>
    </ligand>
</feature>
<evidence type="ECO:0000256" key="9">
    <source>
        <dbReference type="ARBA" id="ARBA00022741"/>
    </source>
</evidence>
<dbReference type="FunFam" id="3.40.50.1260:FF:000031">
    <property type="entry name" value="Phosphoglycerate kinase 1"/>
    <property type="match status" value="1"/>
</dbReference>
<feature type="binding site" evidence="13">
    <location>
        <position position="118"/>
    </location>
    <ligand>
        <name>substrate</name>
    </ligand>
</feature>
<dbReference type="AlphaFoldDB" id="A0A1M5A3L6"/>
<dbReference type="InterPro" id="IPR036043">
    <property type="entry name" value="Phosphoglycerate_kinase_sf"/>
</dbReference>
<feature type="binding site" evidence="14">
    <location>
        <position position="118"/>
    </location>
    <ligand>
        <name>(2R)-3-phosphoglycerate</name>
        <dbReference type="ChEBI" id="CHEBI:58272"/>
    </ligand>
</feature>
<evidence type="ECO:0000256" key="5">
    <source>
        <dbReference type="ARBA" id="ARBA00013061"/>
    </source>
</evidence>
<feature type="binding site" evidence="13 14">
    <location>
        <begin position="19"/>
        <end position="21"/>
    </location>
    <ligand>
        <name>substrate</name>
    </ligand>
</feature>
<keyword evidence="8 13" id="KW-0808">Transferase</keyword>
<reference evidence="18" key="1">
    <citation type="submission" date="2016-11" db="EMBL/GenBank/DDBJ databases">
        <authorList>
            <person name="Varghese N."/>
            <person name="Submissions S."/>
        </authorList>
    </citation>
    <scope>NUCLEOTIDE SEQUENCE [LARGE SCALE GENOMIC DNA]</scope>
    <source>
        <strain evidence="18">DSM 9756</strain>
    </source>
</reference>
<proteinExistence type="inferred from homology"/>
<dbReference type="EC" id="2.7.2.3" evidence="5 13"/>
<organism evidence="17 18">
    <name type="scientific">Desulfacinum infernum DSM 9756</name>
    <dbReference type="NCBI Taxonomy" id="1121391"/>
    <lineage>
        <taxon>Bacteria</taxon>
        <taxon>Pseudomonadati</taxon>
        <taxon>Thermodesulfobacteriota</taxon>
        <taxon>Syntrophobacteria</taxon>
        <taxon>Syntrophobacterales</taxon>
        <taxon>Syntrophobacteraceae</taxon>
        <taxon>Desulfacinum</taxon>
    </lineage>
</organism>
<feature type="binding site" evidence="13 15">
    <location>
        <begin position="350"/>
        <end position="353"/>
    </location>
    <ligand>
        <name>ATP</name>
        <dbReference type="ChEBI" id="CHEBI:30616"/>
    </ligand>
</feature>
<sequence>MKTLDHVDVSAKRVFLRVDFNVPLDKKDGTVADDTRIRAILPSLRKVLDGGGKAVLASHLGRPKGQVVPEMSLAPVARHLSGILGMDVPLAPDCVGGAVRKMVDELEPGRVLLLENLRFHGGETKNNPEFSRQLAELTDVYVNDAFAVSHRAHASVHGITEYVRECAAGYQLAKEIETFRQAMENPQRPLAVVIGGAKVSTKIGVLENLIPKVDLLVIGGAMANTFLKAQGKSVGASLVEDEFVETAKVLLAQARERGVRVILPVDATAAPSLDAGDRARQVPVDQVPPDLAIFDVGEETSALIRQALEPCATVVWNGPLGAFETPPFERATYDLARFLAASQAFTVVGGGDSAAAVAKAGVTDKVGYVSTGGGAFLEMLEGKVLPGIQALQKCSERA</sequence>
<comment type="subcellular location">
    <subcellularLocation>
        <location evidence="13">Cytoplasm</location>
    </subcellularLocation>
</comment>
<evidence type="ECO:0000313" key="17">
    <source>
        <dbReference type="EMBL" id="SHF24814.1"/>
    </source>
</evidence>
<comment type="catalytic activity">
    <reaction evidence="1 13 16">
        <text>(2R)-3-phosphoglycerate + ATP = (2R)-3-phospho-glyceroyl phosphate + ADP</text>
        <dbReference type="Rhea" id="RHEA:14801"/>
        <dbReference type="ChEBI" id="CHEBI:30616"/>
        <dbReference type="ChEBI" id="CHEBI:57604"/>
        <dbReference type="ChEBI" id="CHEBI:58272"/>
        <dbReference type="ChEBI" id="CHEBI:456216"/>
        <dbReference type="EC" id="2.7.2.3"/>
    </reaction>
</comment>
<dbReference type="Proteomes" id="UP000184076">
    <property type="component" value="Unassembled WGS sequence"/>
</dbReference>
<evidence type="ECO:0000256" key="15">
    <source>
        <dbReference type="PIRSR" id="PIRSR000724-2"/>
    </source>
</evidence>
<dbReference type="PIRSF" id="PIRSF000724">
    <property type="entry name" value="Pgk"/>
    <property type="match status" value="1"/>
</dbReference>
<keyword evidence="18" id="KW-1185">Reference proteome</keyword>
<evidence type="ECO:0000256" key="7">
    <source>
        <dbReference type="ARBA" id="ARBA00022490"/>
    </source>
</evidence>
<comment type="subunit">
    <text evidence="4 13">Monomer.</text>
</comment>
<evidence type="ECO:0000256" key="10">
    <source>
        <dbReference type="ARBA" id="ARBA00022777"/>
    </source>
</evidence>
<evidence type="ECO:0000256" key="12">
    <source>
        <dbReference type="ARBA" id="ARBA00023152"/>
    </source>
</evidence>
<comment type="similarity">
    <text evidence="3 13 16">Belongs to the phosphoglycerate kinase family.</text>
</comment>
<feature type="binding site" evidence="13">
    <location>
        <position position="36"/>
    </location>
    <ligand>
        <name>substrate</name>
    </ligand>
</feature>
<dbReference type="GO" id="GO:0043531">
    <property type="term" value="F:ADP binding"/>
    <property type="evidence" value="ECO:0007669"/>
    <property type="project" value="TreeGrafter"/>
</dbReference>
<dbReference type="PROSITE" id="PS00111">
    <property type="entry name" value="PGLYCERATE_KINASE"/>
    <property type="match status" value="1"/>
</dbReference>
<dbReference type="Gene3D" id="3.40.50.1260">
    <property type="entry name" value="Phosphoglycerate kinase, N-terminal domain"/>
    <property type="match status" value="2"/>
</dbReference>
<dbReference type="RefSeq" id="WP_073038485.1">
    <property type="nucleotide sequence ID" value="NZ_FQVB01000013.1"/>
</dbReference>
<evidence type="ECO:0000256" key="1">
    <source>
        <dbReference type="ARBA" id="ARBA00000642"/>
    </source>
</evidence>
<evidence type="ECO:0000256" key="2">
    <source>
        <dbReference type="ARBA" id="ARBA00004838"/>
    </source>
</evidence>
<keyword evidence="12 13" id="KW-0324">Glycolysis</keyword>
<evidence type="ECO:0000256" key="14">
    <source>
        <dbReference type="PIRSR" id="PIRSR000724-1"/>
    </source>
</evidence>
<dbReference type="GO" id="GO:0005524">
    <property type="term" value="F:ATP binding"/>
    <property type="evidence" value="ECO:0007669"/>
    <property type="project" value="UniProtKB-KW"/>
</dbReference>
<evidence type="ECO:0000256" key="11">
    <source>
        <dbReference type="ARBA" id="ARBA00022840"/>
    </source>
</evidence>
<dbReference type="GO" id="GO:0006094">
    <property type="term" value="P:gluconeogenesis"/>
    <property type="evidence" value="ECO:0007669"/>
    <property type="project" value="TreeGrafter"/>
</dbReference>
<evidence type="ECO:0000256" key="8">
    <source>
        <dbReference type="ARBA" id="ARBA00022679"/>
    </source>
</evidence>
<dbReference type="FunFam" id="3.40.50.1260:FF:000006">
    <property type="entry name" value="Phosphoglycerate kinase"/>
    <property type="match status" value="1"/>
</dbReference>
<keyword evidence="11 13" id="KW-0067">ATP-binding</keyword>
<evidence type="ECO:0000313" key="18">
    <source>
        <dbReference type="Proteomes" id="UP000184076"/>
    </source>
</evidence>
<dbReference type="HAMAP" id="MF_00145">
    <property type="entry name" value="Phosphoglyc_kinase"/>
    <property type="match status" value="1"/>
</dbReference>
<name>A0A1M5A3L6_9BACT</name>
<feature type="binding site" evidence="13 15">
    <location>
        <position position="324"/>
    </location>
    <ligand>
        <name>ATP</name>
        <dbReference type="ChEBI" id="CHEBI:30616"/>
    </ligand>
</feature>
<dbReference type="InterPro" id="IPR001576">
    <property type="entry name" value="Phosphoglycerate_kinase"/>
</dbReference>
<dbReference type="STRING" id="1121391.SAMN02745206_01621"/>
<dbReference type="GO" id="GO:0005829">
    <property type="term" value="C:cytosol"/>
    <property type="evidence" value="ECO:0007669"/>
    <property type="project" value="TreeGrafter"/>
</dbReference>
<dbReference type="InterPro" id="IPR015824">
    <property type="entry name" value="Phosphoglycerate_kinase_N"/>
</dbReference>
<gene>
    <name evidence="13" type="primary">pgk</name>
    <name evidence="17" type="ORF">SAMN02745206_01621</name>
</gene>
<dbReference type="UniPathway" id="UPA00109">
    <property type="reaction ID" value="UER00185"/>
</dbReference>
<comment type="pathway">
    <text evidence="2 13">Carbohydrate degradation; glycolysis; pyruvate from D-glyceraldehyde 3-phosphate: step 2/5.</text>
</comment>